<comment type="similarity">
    <text evidence="1 2">Belongs to the small heat shock protein (HSP20) family.</text>
</comment>
<dbReference type="PROSITE" id="PS01031">
    <property type="entry name" value="SHSP"/>
    <property type="match status" value="1"/>
</dbReference>
<gene>
    <name evidence="4" type="ORF">K0B96_04880</name>
</gene>
<dbReference type="InterPro" id="IPR008978">
    <property type="entry name" value="HSP20-like_chaperone"/>
</dbReference>
<dbReference type="InterPro" id="IPR002068">
    <property type="entry name" value="A-crystallin/Hsp20_dom"/>
</dbReference>
<feature type="domain" description="SHSP" evidence="3">
    <location>
        <begin position="20"/>
        <end position="129"/>
    </location>
</feature>
<sequence>MHSIVAPLRSVARSRSAASPSSVFRKPNYDCREQPDALKLVIYVPGVEAGGVDIEWRGADLTVTARKAHYVRVNWQALHLETAQRDYQLRLRLGHDFDVDNLRAEIAHGLLTLTVPKLEPAHGRWPAVA</sequence>
<dbReference type="CDD" id="cd06464">
    <property type="entry name" value="ACD_sHsps-like"/>
    <property type="match status" value="1"/>
</dbReference>
<dbReference type="KEGG" id="ole:K0B96_04880"/>
<evidence type="ECO:0000259" key="3">
    <source>
        <dbReference type="PROSITE" id="PS01031"/>
    </source>
</evidence>
<dbReference type="AlphaFoldDB" id="A0A8F9TXI7"/>
<evidence type="ECO:0000256" key="2">
    <source>
        <dbReference type="RuleBase" id="RU003616"/>
    </source>
</evidence>
<proteinExistence type="inferred from homology"/>
<evidence type="ECO:0000313" key="5">
    <source>
        <dbReference type="Proteomes" id="UP000825051"/>
    </source>
</evidence>
<name>A0A8F9TXI7_9BACT</name>
<evidence type="ECO:0000256" key="1">
    <source>
        <dbReference type="PROSITE-ProRule" id="PRU00285"/>
    </source>
</evidence>
<dbReference type="EMBL" id="CP080507">
    <property type="protein sequence ID" value="QYM79955.1"/>
    <property type="molecule type" value="Genomic_DNA"/>
</dbReference>
<organism evidence="4 5">
    <name type="scientific">Horticoccus luteus</name>
    <dbReference type="NCBI Taxonomy" id="2862869"/>
    <lineage>
        <taxon>Bacteria</taxon>
        <taxon>Pseudomonadati</taxon>
        <taxon>Verrucomicrobiota</taxon>
        <taxon>Opitutia</taxon>
        <taxon>Opitutales</taxon>
        <taxon>Opitutaceae</taxon>
        <taxon>Horticoccus</taxon>
    </lineage>
</organism>
<keyword evidence="5" id="KW-1185">Reference proteome</keyword>
<dbReference type="SUPFAM" id="SSF49764">
    <property type="entry name" value="HSP20-like chaperones"/>
    <property type="match status" value="1"/>
</dbReference>
<protein>
    <submittedName>
        <fullName evidence="4">Hsp20/alpha crystallin family protein</fullName>
    </submittedName>
</protein>
<dbReference type="Pfam" id="PF00011">
    <property type="entry name" value="HSP20"/>
    <property type="match status" value="1"/>
</dbReference>
<dbReference type="Gene3D" id="2.60.40.790">
    <property type="match status" value="1"/>
</dbReference>
<accession>A0A8F9TXI7</accession>
<dbReference type="Proteomes" id="UP000825051">
    <property type="component" value="Chromosome"/>
</dbReference>
<dbReference type="RefSeq" id="WP_220164444.1">
    <property type="nucleotide sequence ID" value="NZ_CP080507.1"/>
</dbReference>
<evidence type="ECO:0000313" key="4">
    <source>
        <dbReference type="EMBL" id="QYM79955.1"/>
    </source>
</evidence>
<reference evidence="4" key="1">
    <citation type="submission" date="2021-08" db="EMBL/GenBank/DDBJ databases">
        <title>Genome of a novel bacterium of the phylum Verrucomicrobia, Oleiharenicola sp. KSB-15.</title>
        <authorList>
            <person name="Chung J.-H."/>
            <person name="Ahn J.-H."/>
            <person name="Yoon Y."/>
            <person name="Kim D.-Y."/>
            <person name="An S.-H."/>
            <person name="Park I."/>
            <person name="Yeon J."/>
        </authorList>
    </citation>
    <scope>NUCLEOTIDE SEQUENCE</scope>
    <source>
        <strain evidence="4">KSB-15</strain>
    </source>
</reference>